<proteinExistence type="predicted"/>
<comment type="caution">
    <text evidence="2">The sequence shown here is derived from an EMBL/GenBank/DDBJ whole genome shotgun (WGS) entry which is preliminary data.</text>
</comment>
<keyword evidence="3" id="KW-1185">Reference proteome</keyword>
<evidence type="ECO:0000256" key="1">
    <source>
        <dbReference type="SAM" id="MobiDB-lite"/>
    </source>
</evidence>
<dbReference type="Proteomes" id="UP000612055">
    <property type="component" value="Unassembled WGS sequence"/>
</dbReference>
<sequence length="270" mass="26879">MVAHMDREGLGAAQGLGEGEGPVNEPGTETAAVGSAQGEELVGAEPAQQAAAGGHSRSPPTSAAAGAHSGNGGAALTSSSEAAAQDAAVAAAVLLLRPPPPANSAAAAAAGAWLSARVRSLPVLVGPDYYGAKQSLLAAEALLLRALGFEVCVAQPFAFLLNAARCLRLPPGQTRLALALLNDLWLGTRLGTLGAAQQQRAVAAVLEAAARLSGQPVWVPPRATEAGLRGWWQLLGVGAEEAEMEALVGAVLQALVGIHRAAETGGAQAA</sequence>
<dbReference type="OrthoDB" id="25002at2759"/>
<gene>
    <name evidence="2" type="ORF">HYH03_002375</name>
</gene>
<name>A0A835YB45_9CHLO</name>
<reference evidence="2" key="1">
    <citation type="journal article" date="2020" name="bioRxiv">
        <title>Comparative genomics of Chlamydomonas.</title>
        <authorList>
            <person name="Craig R.J."/>
            <person name="Hasan A.R."/>
            <person name="Ness R.W."/>
            <person name="Keightley P.D."/>
        </authorList>
    </citation>
    <scope>NUCLEOTIDE SEQUENCE</scope>
    <source>
        <strain evidence="2">CCAP 11/70</strain>
    </source>
</reference>
<protein>
    <submittedName>
        <fullName evidence="2">Uncharacterized protein</fullName>
    </submittedName>
</protein>
<accession>A0A835YB45</accession>
<dbReference type="EMBL" id="JAEHOE010000006">
    <property type="protein sequence ID" value="KAG2499428.1"/>
    <property type="molecule type" value="Genomic_DNA"/>
</dbReference>
<evidence type="ECO:0000313" key="2">
    <source>
        <dbReference type="EMBL" id="KAG2499428.1"/>
    </source>
</evidence>
<organism evidence="2 3">
    <name type="scientific">Edaphochlamys debaryana</name>
    <dbReference type="NCBI Taxonomy" id="47281"/>
    <lineage>
        <taxon>Eukaryota</taxon>
        <taxon>Viridiplantae</taxon>
        <taxon>Chlorophyta</taxon>
        <taxon>core chlorophytes</taxon>
        <taxon>Chlorophyceae</taxon>
        <taxon>CS clade</taxon>
        <taxon>Chlamydomonadales</taxon>
        <taxon>Chlamydomonadales incertae sedis</taxon>
        <taxon>Edaphochlamys</taxon>
    </lineage>
</organism>
<evidence type="ECO:0000313" key="3">
    <source>
        <dbReference type="Proteomes" id="UP000612055"/>
    </source>
</evidence>
<feature type="region of interest" description="Disordered" evidence="1">
    <location>
        <begin position="1"/>
        <end position="78"/>
    </location>
</feature>
<dbReference type="AlphaFoldDB" id="A0A835YB45"/>